<keyword evidence="2" id="KW-0269">Exonuclease</keyword>
<dbReference type="Gene3D" id="3.60.10.10">
    <property type="entry name" value="Endonuclease/exonuclease/phosphatase"/>
    <property type="match status" value="1"/>
</dbReference>
<organism evidence="2 3">
    <name type="scientific">Nocardioides thalensis</name>
    <dbReference type="NCBI Taxonomy" id="1914755"/>
    <lineage>
        <taxon>Bacteria</taxon>
        <taxon>Bacillati</taxon>
        <taxon>Actinomycetota</taxon>
        <taxon>Actinomycetes</taxon>
        <taxon>Propionibacteriales</taxon>
        <taxon>Nocardioidaceae</taxon>
        <taxon>Nocardioides</taxon>
    </lineage>
</organism>
<evidence type="ECO:0000256" key="1">
    <source>
        <dbReference type="SAM" id="MobiDB-lite"/>
    </source>
</evidence>
<dbReference type="GO" id="GO:0004527">
    <property type="term" value="F:exonuclease activity"/>
    <property type="evidence" value="ECO:0007669"/>
    <property type="project" value="UniProtKB-KW"/>
</dbReference>
<proteinExistence type="predicted"/>
<protein>
    <submittedName>
        <fullName evidence="2">Endonuclease/exonuclease/phosphatase family metal-dependent hydrolase</fullName>
    </submittedName>
</protein>
<comment type="caution">
    <text evidence="2">The sequence shown here is derived from an EMBL/GenBank/DDBJ whole genome shotgun (WGS) entry which is preliminary data.</text>
</comment>
<accession>A0A853C5E1</accession>
<dbReference type="AlphaFoldDB" id="A0A853C5E1"/>
<name>A0A853C5E1_9ACTN</name>
<feature type="region of interest" description="Disordered" evidence="1">
    <location>
        <begin position="37"/>
        <end position="88"/>
    </location>
</feature>
<keyword evidence="3" id="KW-1185">Reference proteome</keyword>
<dbReference type="Proteomes" id="UP000530424">
    <property type="component" value="Unassembled WGS sequence"/>
</dbReference>
<dbReference type="GO" id="GO:0004519">
    <property type="term" value="F:endonuclease activity"/>
    <property type="evidence" value="ECO:0007669"/>
    <property type="project" value="UniProtKB-KW"/>
</dbReference>
<keyword evidence="2" id="KW-0540">Nuclease</keyword>
<evidence type="ECO:0000313" key="3">
    <source>
        <dbReference type="Proteomes" id="UP000530424"/>
    </source>
</evidence>
<keyword evidence="2" id="KW-0255">Endonuclease</keyword>
<dbReference type="RefSeq" id="WP_179669563.1">
    <property type="nucleotide sequence ID" value="NZ_JACCFP010000001.1"/>
</dbReference>
<sequence>MGSAARPLRWAGPPPLLILVTIAAFVLLPLISDAGSAPPARGDAQAELVGTTSAPDRVERAPDREPPTGPGTADEPKPRKKPEPKPRPEVIGVASVNQWAQLPGDQIRADALSLVARDEIDVIGWQEADDSRPVFATLADRGWDTRQFSGAAGSLAVSWRRAKFELVSADSRRVAYGVDYTMGQYPFPPRFVQRVTLRHRSSGEQLTVINTHLPHKIEDLDRPGEWLGTSNAARARFQLARMKRDWRTAPGRWVVGTGDYNFDARSDARHRPHDGVRDALGEYAVSSYAALGLDGLGASHPPTGRYIDYVHASRGALHRGELEFVRHRMVGGLYTDHNAVLARIRLR</sequence>
<dbReference type="SUPFAM" id="SSF56219">
    <property type="entry name" value="DNase I-like"/>
    <property type="match status" value="1"/>
</dbReference>
<dbReference type="InterPro" id="IPR036691">
    <property type="entry name" value="Endo/exonu/phosph_ase_sf"/>
</dbReference>
<feature type="compositionally biased region" description="Basic and acidic residues" evidence="1">
    <location>
        <begin position="56"/>
        <end position="66"/>
    </location>
</feature>
<keyword evidence="2" id="KW-0378">Hydrolase</keyword>
<evidence type="ECO:0000313" key="2">
    <source>
        <dbReference type="EMBL" id="NYJ03300.1"/>
    </source>
</evidence>
<feature type="compositionally biased region" description="Basic and acidic residues" evidence="1">
    <location>
        <begin position="74"/>
        <end position="88"/>
    </location>
</feature>
<reference evidence="2 3" key="1">
    <citation type="submission" date="2020-07" db="EMBL/GenBank/DDBJ databases">
        <title>Sequencing the genomes of 1000 actinobacteria strains.</title>
        <authorList>
            <person name="Klenk H.-P."/>
        </authorList>
    </citation>
    <scope>NUCLEOTIDE SEQUENCE [LARGE SCALE GENOMIC DNA]</scope>
    <source>
        <strain evidence="2 3">DSM 103833</strain>
    </source>
</reference>
<dbReference type="EMBL" id="JACCFP010000001">
    <property type="protein sequence ID" value="NYJ03300.1"/>
    <property type="molecule type" value="Genomic_DNA"/>
</dbReference>
<gene>
    <name evidence="2" type="ORF">HNR19_003998</name>
</gene>